<proteinExistence type="predicted"/>
<dbReference type="PANTHER" id="PTHR35336:SF5">
    <property type="entry name" value="ADENOSYLCOBINAMIDE AMIDOHYDROLASE"/>
    <property type="match status" value="1"/>
</dbReference>
<dbReference type="PANTHER" id="PTHR35336">
    <property type="entry name" value="ADENOSYLCOBINAMIDE AMIDOHYDROLASE"/>
    <property type="match status" value="1"/>
</dbReference>
<comment type="caution">
    <text evidence="1">The sequence shown here is derived from an EMBL/GenBank/DDBJ whole genome shotgun (WGS) entry which is preliminary data.</text>
</comment>
<accession>A0ABW3TDL1</accession>
<gene>
    <name evidence="1" type="ORF">ACFQ3C_10205</name>
</gene>
<organism evidence="1 2">
    <name type="scientific">Seohaeicola saemankumensis</name>
    <dbReference type="NCBI Taxonomy" id="481181"/>
    <lineage>
        <taxon>Bacteria</taxon>
        <taxon>Pseudomonadati</taxon>
        <taxon>Pseudomonadota</taxon>
        <taxon>Alphaproteobacteria</taxon>
        <taxon>Rhodobacterales</taxon>
        <taxon>Roseobacteraceae</taxon>
        <taxon>Seohaeicola</taxon>
    </lineage>
</organism>
<dbReference type="Proteomes" id="UP001597151">
    <property type="component" value="Unassembled WGS sequence"/>
</dbReference>
<evidence type="ECO:0000313" key="2">
    <source>
        <dbReference type="Proteomes" id="UP001597151"/>
    </source>
</evidence>
<dbReference type="InterPro" id="IPR052209">
    <property type="entry name" value="CbiZ"/>
</dbReference>
<dbReference type="RefSeq" id="WP_380791340.1">
    <property type="nucleotide sequence ID" value="NZ_JBHTKR010000004.1"/>
</dbReference>
<reference evidence="2" key="1">
    <citation type="journal article" date="2019" name="Int. J. Syst. Evol. Microbiol.">
        <title>The Global Catalogue of Microorganisms (GCM) 10K type strain sequencing project: providing services to taxonomists for standard genome sequencing and annotation.</title>
        <authorList>
            <consortium name="The Broad Institute Genomics Platform"/>
            <consortium name="The Broad Institute Genome Sequencing Center for Infectious Disease"/>
            <person name="Wu L."/>
            <person name="Ma J."/>
        </authorList>
    </citation>
    <scope>NUCLEOTIDE SEQUENCE [LARGE SCALE GENOMIC DNA]</scope>
    <source>
        <strain evidence="2">CCUG 55328</strain>
    </source>
</reference>
<dbReference type="EMBL" id="JBHTKR010000004">
    <property type="protein sequence ID" value="MFD1195043.1"/>
    <property type="molecule type" value="Genomic_DNA"/>
</dbReference>
<dbReference type="InterPro" id="IPR002808">
    <property type="entry name" value="AdoCbi_amidolase"/>
</dbReference>
<dbReference type="Pfam" id="PF01955">
    <property type="entry name" value="CbiZ"/>
    <property type="match status" value="1"/>
</dbReference>
<keyword evidence="2" id="KW-1185">Reference proteome</keyword>
<evidence type="ECO:0000313" key="1">
    <source>
        <dbReference type="EMBL" id="MFD1195043.1"/>
    </source>
</evidence>
<sequence>MIAPRLEHPWLGLDLGQQLRMISWAPHRGGFVRARHILWREVRNADLTEDFDVLAWLAQDCKARGMADAVAMLTSRKIATFCQAERRVGSVCAQAVATVGLSNAERAGDNRGFGAGARSTYGTINIAVILDQPLDDIGLIEAQSIASAARTAAVLDSGAITPDGPATGTGTDCIVVAAPEGDMPFCGLHTPQGKAIAAAVYAAVREGADQWIAETGGKPYDLG</sequence>
<protein>
    <submittedName>
        <fullName evidence="1">Adenosylcobinamide amidohydrolase</fullName>
    </submittedName>
</protein>
<name>A0ABW3TDL1_9RHOB</name>